<dbReference type="eggNOG" id="ENOG50339M2">
    <property type="taxonomic scope" value="Bacteria"/>
</dbReference>
<dbReference type="EMBL" id="AOBS01000056">
    <property type="protein sequence ID" value="EMD99482.1"/>
    <property type="molecule type" value="Genomic_DNA"/>
</dbReference>
<feature type="transmembrane region" description="Helical" evidence="1">
    <location>
        <begin position="95"/>
        <end position="119"/>
    </location>
</feature>
<keyword evidence="1" id="KW-1133">Transmembrane helix</keyword>
<sequence length="165" mass="17752">MTTANKKELSIGVAMLGASIAYLVMAYRVPGHDGIDAATVPTLLAILLCLLGALQTLSAFGNRARPAAESDADATEQTRTSVVEPLTVLKTLGLILLYVVLLGPVGFPIMTTLYLYLQFIVLTPVDHKVRHLPYAAIAVITSIVIYLLFREAFDLLLPAGLLNFL</sequence>
<gene>
    <name evidence="3" type="ORF">B381_13631</name>
</gene>
<feature type="transmembrane region" description="Helical" evidence="1">
    <location>
        <begin position="39"/>
        <end position="60"/>
    </location>
</feature>
<accession>M2VHP2</accession>
<keyword evidence="1" id="KW-0812">Transmembrane</keyword>
<feature type="domain" description="DUF1468" evidence="2">
    <location>
        <begin position="11"/>
        <end position="158"/>
    </location>
</feature>
<keyword evidence="1" id="KW-0472">Membrane</keyword>
<feature type="transmembrane region" description="Helical" evidence="1">
    <location>
        <begin position="9"/>
        <end position="27"/>
    </location>
</feature>
<comment type="caution">
    <text evidence="3">The sequence shown here is derived from an EMBL/GenBank/DDBJ whole genome shotgun (WGS) entry which is preliminary data.</text>
</comment>
<dbReference type="OrthoDB" id="7770860at2"/>
<dbReference type="AlphaFoldDB" id="M2VHP2"/>
<feature type="transmembrane region" description="Helical" evidence="1">
    <location>
        <begin position="131"/>
        <end position="149"/>
    </location>
</feature>
<dbReference type="Pfam" id="PF07331">
    <property type="entry name" value="TctB"/>
    <property type="match status" value="1"/>
</dbReference>
<evidence type="ECO:0000313" key="4">
    <source>
        <dbReference type="Proteomes" id="UP000011700"/>
    </source>
</evidence>
<dbReference type="PATRIC" id="fig|1212548.4.peg.2670"/>
<dbReference type="RefSeq" id="WP_003301533.1">
    <property type="nucleotide sequence ID" value="NZ_AOBS01000056.1"/>
</dbReference>
<reference evidence="3 4" key="1">
    <citation type="journal article" date="2013" name="Genome Announc.">
        <title>Draft Genome of Pseudomonas stutzeri Strain NF13, a Nitrogen Fixer Isolated from the Galapagos Rift Hydrothermal Vent.</title>
        <authorList>
            <person name="Pena A."/>
            <person name="Busquets A."/>
            <person name="Gomila M."/>
            <person name="Mayol J."/>
            <person name="Bosch R."/>
            <person name="Nogales B."/>
            <person name="Garcia-Valdes E."/>
            <person name="Bennasar A."/>
            <person name="Lalucat J."/>
        </authorList>
    </citation>
    <scope>NUCLEOTIDE SEQUENCE [LARGE SCALE GENOMIC DNA]</scope>
    <source>
        <strain evidence="3 4">NF13</strain>
    </source>
</reference>
<dbReference type="Proteomes" id="UP000011700">
    <property type="component" value="Unassembled WGS sequence"/>
</dbReference>
<evidence type="ECO:0000259" key="2">
    <source>
        <dbReference type="Pfam" id="PF07331"/>
    </source>
</evidence>
<evidence type="ECO:0000313" key="3">
    <source>
        <dbReference type="EMBL" id="EMD99482.1"/>
    </source>
</evidence>
<dbReference type="InterPro" id="IPR009936">
    <property type="entry name" value="DUF1468"/>
</dbReference>
<evidence type="ECO:0000256" key="1">
    <source>
        <dbReference type="SAM" id="Phobius"/>
    </source>
</evidence>
<organism evidence="3 4">
    <name type="scientific">Stutzerimonas stutzeri NF13</name>
    <dbReference type="NCBI Taxonomy" id="1212548"/>
    <lineage>
        <taxon>Bacteria</taxon>
        <taxon>Pseudomonadati</taxon>
        <taxon>Pseudomonadota</taxon>
        <taxon>Gammaproteobacteria</taxon>
        <taxon>Pseudomonadales</taxon>
        <taxon>Pseudomonadaceae</taxon>
        <taxon>Stutzerimonas</taxon>
    </lineage>
</organism>
<proteinExistence type="predicted"/>
<name>M2VHP2_STUST</name>
<protein>
    <recommendedName>
        <fullName evidence="2">DUF1468 domain-containing protein</fullName>
    </recommendedName>
</protein>